<dbReference type="Proteomes" id="UP000054558">
    <property type="component" value="Unassembled WGS sequence"/>
</dbReference>
<evidence type="ECO:0000313" key="3">
    <source>
        <dbReference type="EMBL" id="GAQ89358.1"/>
    </source>
</evidence>
<evidence type="ECO:0000313" key="4">
    <source>
        <dbReference type="Proteomes" id="UP000054558"/>
    </source>
</evidence>
<reference evidence="3 4" key="1">
    <citation type="journal article" date="2014" name="Nat. Commun.">
        <title>Klebsormidium flaccidum genome reveals primary factors for plant terrestrial adaptation.</title>
        <authorList>
            <person name="Hori K."/>
            <person name="Maruyama F."/>
            <person name="Fujisawa T."/>
            <person name="Togashi T."/>
            <person name="Yamamoto N."/>
            <person name="Seo M."/>
            <person name="Sato S."/>
            <person name="Yamada T."/>
            <person name="Mori H."/>
            <person name="Tajima N."/>
            <person name="Moriyama T."/>
            <person name="Ikeuchi M."/>
            <person name="Watanabe M."/>
            <person name="Wada H."/>
            <person name="Kobayashi K."/>
            <person name="Saito M."/>
            <person name="Masuda T."/>
            <person name="Sasaki-Sekimoto Y."/>
            <person name="Mashiguchi K."/>
            <person name="Awai K."/>
            <person name="Shimojima M."/>
            <person name="Masuda S."/>
            <person name="Iwai M."/>
            <person name="Nobusawa T."/>
            <person name="Narise T."/>
            <person name="Kondo S."/>
            <person name="Saito H."/>
            <person name="Sato R."/>
            <person name="Murakawa M."/>
            <person name="Ihara Y."/>
            <person name="Oshima-Yamada Y."/>
            <person name="Ohtaka K."/>
            <person name="Satoh M."/>
            <person name="Sonobe K."/>
            <person name="Ishii M."/>
            <person name="Ohtani R."/>
            <person name="Kanamori-Sato M."/>
            <person name="Honoki R."/>
            <person name="Miyazaki D."/>
            <person name="Mochizuki H."/>
            <person name="Umetsu J."/>
            <person name="Higashi K."/>
            <person name="Shibata D."/>
            <person name="Kamiya Y."/>
            <person name="Sato N."/>
            <person name="Nakamura Y."/>
            <person name="Tabata S."/>
            <person name="Ida S."/>
            <person name="Kurokawa K."/>
            <person name="Ohta H."/>
        </authorList>
    </citation>
    <scope>NUCLEOTIDE SEQUENCE [LARGE SCALE GENOMIC DNA]</scope>
    <source>
        <strain evidence="3 4">NIES-2285</strain>
    </source>
</reference>
<keyword evidence="1" id="KW-0378">Hydrolase</keyword>
<dbReference type="Pfam" id="PF09250">
    <property type="entry name" value="Prim-Pol"/>
    <property type="match status" value="1"/>
</dbReference>
<dbReference type="PANTHER" id="PTHR35372">
    <property type="entry name" value="ATP BINDING PROTEIN-RELATED"/>
    <property type="match status" value="1"/>
</dbReference>
<gene>
    <name evidence="3" type="ORF">KFL_005140025</name>
</gene>
<accession>A0A1Y1IML2</accession>
<dbReference type="GO" id="GO:0016787">
    <property type="term" value="F:hydrolase activity"/>
    <property type="evidence" value="ECO:0007669"/>
    <property type="project" value="UniProtKB-KW"/>
</dbReference>
<dbReference type="AlphaFoldDB" id="A0A1Y1IML2"/>
<organism evidence="3 4">
    <name type="scientific">Klebsormidium nitens</name>
    <name type="common">Green alga</name>
    <name type="synonym">Ulothrix nitens</name>
    <dbReference type="NCBI Taxonomy" id="105231"/>
    <lineage>
        <taxon>Eukaryota</taxon>
        <taxon>Viridiplantae</taxon>
        <taxon>Streptophyta</taxon>
        <taxon>Klebsormidiophyceae</taxon>
        <taxon>Klebsormidiales</taxon>
        <taxon>Klebsormidiaceae</taxon>
        <taxon>Klebsormidium</taxon>
    </lineage>
</organism>
<dbReference type="InterPro" id="IPR015330">
    <property type="entry name" value="DNA_primase/pol_bifunc_N"/>
</dbReference>
<feature type="domain" description="DNA primase/polymerase bifunctional N-terminal" evidence="2">
    <location>
        <begin position="32"/>
        <end position="163"/>
    </location>
</feature>
<sequence length="195" mass="21225">MGRLTSYSIWLATYKVPTFRSSDAIHDEGAAARDLVAKGYVVFPADTEWDSKAKGGKGRKEMKPPTKWQASTLANCLTNHFFQPHHNTLLINTAASGILVLDFDLGDGGMEQLAIWEIEHGAFDAPRVRTGSGGVHIYFSHQRSLESGLGAETPTHFAKLELRVRDPDSGKAVLKKVGVDMRGVSSNGMIACPRS</sequence>
<evidence type="ECO:0000256" key="1">
    <source>
        <dbReference type="ARBA" id="ARBA00022801"/>
    </source>
</evidence>
<evidence type="ECO:0000259" key="2">
    <source>
        <dbReference type="Pfam" id="PF09250"/>
    </source>
</evidence>
<dbReference type="InterPro" id="IPR051620">
    <property type="entry name" value="ORF904-like_C"/>
</dbReference>
<dbReference type="PANTHER" id="PTHR35372:SF2">
    <property type="entry name" value="SF3 HELICASE DOMAIN-CONTAINING PROTEIN"/>
    <property type="match status" value="1"/>
</dbReference>
<protein>
    <recommendedName>
        <fullName evidence="2">DNA primase/polymerase bifunctional N-terminal domain-containing protein</fullName>
    </recommendedName>
</protein>
<keyword evidence="4" id="KW-1185">Reference proteome</keyword>
<dbReference type="SUPFAM" id="SSF56747">
    <property type="entry name" value="Prim-pol domain"/>
    <property type="match status" value="1"/>
</dbReference>
<dbReference type="EMBL" id="DF237463">
    <property type="protein sequence ID" value="GAQ89358.1"/>
    <property type="molecule type" value="Genomic_DNA"/>
</dbReference>
<name>A0A1Y1IML2_KLENI</name>
<proteinExistence type="predicted"/>